<evidence type="ECO:0000313" key="2">
    <source>
        <dbReference type="EMBL" id="OIT00255.1"/>
    </source>
</evidence>
<keyword evidence="3" id="KW-1185">Reference proteome</keyword>
<dbReference type="AlphaFoldDB" id="A0A1J6IRA4"/>
<proteinExistence type="predicted"/>
<evidence type="ECO:0000313" key="3">
    <source>
        <dbReference type="Proteomes" id="UP000187609"/>
    </source>
</evidence>
<dbReference type="KEGG" id="nau:109228790"/>
<dbReference type="SMR" id="A0A1J6IRA4"/>
<gene>
    <name evidence="2" type="primary">NET1A_0</name>
    <name evidence="2" type="ORF">A4A49_55165</name>
</gene>
<dbReference type="OrthoDB" id="1749379at2759"/>
<keyword evidence="1" id="KW-0175">Coiled coil</keyword>
<dbReference type="GeneID" id="109228790"/>
<dbReference type="STRING" id="49451.A0A1J6IRA4"/>
<organism evidence="2 3">
    <name type="scientific">Nicotiana attenuata</name>
    <name type="common">Coyote tobacco</name>
    <dbReference type="NCBI Taxonomy" id="49451"/>
    <lineage>
        <taxon>Eukaryota</taxon>
        <taxon>Viridiplantae</taxon>
        <taxon>Streptophyta</taxon>
        <taxon>Embryophyta</taxon>
        <taxon>Tracheophyta</taxon>
        <taxon>Spermatophyta</taxon>
        <taxon>Magnoliopsida</taxon>
        <taxon>eudicotyledons</taxon>
        <taxon>Gunneridae</taxon>
        <taxon>Pentapetalae</taxon>
        <taxon>asterids</taxon>
        <taxon>lamiids</taxon>
        <taxon>Solanales</taxon>
        <taxon>Solanaceae</taxon>
        <taxon>Nicotianoideae</taxon>
        <taxon>Nicotianeae</taxon>
        <taxon>Nicotiana</taxon>
    </lineage>
</organism>
<dbReference type="Gramene" id="OIT00255">
    <property type="protein sequence ID" value="OIT00255"/>
    <property type="gene ID" value="A4A49_55165"/>
</dbReference>
<protein>
    <submittedName>
        <fullName evidence="2">Protein networked 1a</fullName>
    </submittedName>
</protein>
<dbReference type="Proteomes" id="UP000187609">
    <property type="component" value="Unassembled WGS sequence"/>
</dbReference>
<comment type="caution">
    <text evidence="2">The sequence shown here is derived from an EMBL/GenBank/DDBJ whole genome shotgun (WGS) entry which is preliminary data.</text>
</comment>
<feature type="coiled-coil region" evidence="1">
    <location>
        <begin position="8"/>
        <end position="35"/>
    </location>
</feature>
<dbReference type="EMBL" id="MJEQ01037189">
    <property type="protein sequence ID" value="OIT00255.1"/>
    <property type="molecule type" value="Genomic_DNA"/>
</dbReference>
<reference evidence="2" key="1">
    <citation type="submission" date="2016-11" db="EMBL/GenBank/DDBJ databases">
        <title>The genome of Nicotiana attenuata.</title>
        <authorList>
            <person name="Xu S."/>
            <person name="Brockmoeller T."/>
            <person name="Gaquerel E."/>
            <person name="Navarro A."/>
            <person name="Kuhl H."/>
            <person name="Gase K."/>
            <person name="Ling Z."/>
            <person name="Zhou W."/>
            <person name="Kreitzer C."/>
            <person name="Stanke M."/>
            <person name="Tang H."/>
            <person name="Lyons E."/>
            <person name="Pandey P."/>
            <person name="Pandey S.P."/>
            <person name="Timmermann B."/>
            <person name="Baldwin I.T."/>
        </authorList>
    </citation>
    <scope>NUCLEOTIDE SEQUENCE [LARGE SCALE GENOMIC DNA]</scope>
    <source>
        <strain evidence="2">UT</strain>
    </source>
</reference>
<accession>A0A1J6IRA4</accession>
<evidence type="ECO:0000256" key="1">
    <source>
        <dbReference type="SAM" id="Coils"/>
    </source>
</evidence>
<sequence>MGILKEKLEMKETENILLKESVQRLEEELHEVRESNCHLKLELSTGKKLFDKQEAGLLEAKQKLITSENLNSELCTTIDALNTDRHESMQTNEILEKKIVEKSNTNTTQSQEVEVLREVNMNLVAELGKLHEELV</sequence>
<name>A0A1J6IRA4_NICAT</name>